<name>A0A9P6CCK8_9AGAR</name>
<organism evidence="1 2">
    <name type="scientific">Collybia nuda</name>
    <dbReference type="NCBI Taxonomy" id="64659"/>
    <lineage>
        <taxon>Eukaryota</taxon>
        <taxon>Fungi</taxon>
        <taxon>Dikarya</taxon>
        <taxon>Basidiomycota</taxon>
        <taxon>Agaricomycotina</taxon>
        <taxon>Agaricomycetes</taxon>
        <taxon>Agaricomycetidae</taxon>
        <taxon>Agaricales</taxon>
        <taxon>Tricholomatineae</taxon>
        <taxon>Clitocybaceae</taxon>
        <taxon>Collybia</taxon>
    </lineage>
</organism>
<dbReference type="EMBL" id="MU150460">
    <property type="protein sequence ID" value="KAF9456113.1"/>
    <property type="molecule type" value="Genomic_DNA"/>
</dbReference>
<protein>
    <submittedName>
        <fullName evidence="1">Uncharacterized protein</fullName>
    </submittedName>
</protein>
<feature type="non-terminal residue" evidence="1">
    <location>
        <position position="219"/>
    </location>
</feature>
<comment type="caution">
    <text evidence="1">The sequence shown here is derived from an EMBL/GenBank/DDBJ whole genome shotgun (WGS) entry which is preliminary data.</text>
</comment>
<reference evidence="1" key="1">
    <citation type="submission" date="2020-11" db="EMBL/GenBank/DDBJ databases">
        <authorList>
            <consortium name="DOE Joint Genome Institute"/>
            <person name="Ahrendt S."/>
            <person name="Riley R."/>
            <person name="Andreopoulos W."/>
            <person name="Labutti K."/>
            <person name="Pangilinan J."/>
            <person name="Ruiz-Duenas F.J."/>
            <person name="Barrasa J.M."/>
            <person name="Sanchez-Garcia M."/>
            <person name="Camarero S."/>
            <person name="Miyauchi S."/>
            <person name="Serrano A."/>
            <person name="Linde D."/>
            <person name="Babiker R."/>
            <person name="Drula E."/>
            <person name="Ayuso-Fernandez I."/>
            <person name="Pacheco R."/>
            <person name="Padilla G."/>
            <person name="Ferreira P."/>
            <person name="Barriuso J."/>
            <person name="Kellner H."/>
            <person name="Castanera R."/>
            <person name="Alfaro M."/>
            <person name="Ramirez L."/>
            <person name="Pisabarro A.G."/>
            <person name="Kuo A."/>
            <person name="Tritt A."/>
            <person name="Lipzen A."/>
            <person name="He G."/>
            <person name="Yan M."/>
            <person name="Ng V."/>
            <person name="Cullen D."/>
            <person name="Martin F."/>
            <person name="Rosso M.-N."/>
            <person name="Henrissat B."/>
            <person name="Hibbett D."/>
            <person name="Martinez A.T."/>
            <person name="Grigoriev I.V."/>
        </authorList>
    </citation>
    <scope>NUCLEOTIDE SEQUENCE</scope>
    <source>
        <strain evidence="1">CBS 247.69</strain>
    </source>
</reference>
<dbReference type="AlphaFoldDB" id="A0A9P6CCK8"/>
<accession>A0A9P6CCK8</accession>
<evidence type="ECO:0000313" key="1">
    <source>
        <dbReference type="EMBL" id="KAF9456113.1"/>
    </source>
</evidence>
<keyword evidence="2" id="KW-1185">Reference proteome</keyword>
<sequence>MNNIQSFPTSSTPNAEEWYDNLDDPPASWLSHIYIQTWANDVDAATSIYTNTKSKNAKIDLHTIIKHNCFLRLHRRIPRRIADQIRKKIDTTIGRIEIYMILHDLPHPTKYPLTIKNYPHPPYIEIEYKHLMEIRDLFCIQQLLLEKPQFIPSSSECPAPLLEDVLMMIRSTEESIAYVIHWAMNQGWDMDFDLVEERRQKARDKDHPCNLLLPFINKV</sequence>
<dbReference type="Proteomes" id="UP000807353">
    <property type="component" value="Unassembled WGS sequence"/>
</dbReference>
<evidence type="ECO:0000313" key="2">
    <source>
        <dbReference type="Proteomes" id="UP000807353"/>
    </source>
</evidence>
<gene>
    <name evidence="1" type="ORF">BDZ94DRAFT_1276510</name>
</gene>
<proteinExistence type="predicted"/>